<keyword evidence="3" id="KW-0378">Hydrolase</keyword>
<dbReference type="InterPro" id="IPR036663">
    <property type="entry name" value="Fumarylacetoacetase_C_sf"/>
</dbReference>
<name>A0A1S2N6K8_9BURK</name>
<dbReference type="AlphaFoldDB" id="A0A1S2N6K8"/>
<dbReference type="EMBL" id="JRYB01000001">
    <property type="protein sequence ID" value="OIJ39922.1"/>
    <property type="molecule type" value="Genomic_DNA"/>
</dbReference>
<dbReference type="Gene3D" id="3.90.850.10">
    <property type="entry name" value="Fumarylacetoacetase-like, C-terminal domain"/>
    <property type="match status" value="1"/>
</dbReference>
<evidence type="ECO:0000313" key="3">
    <source>
        <dbReference type="EMBL" id="OIJ39922.1"/>
    </source>
</evidence>
<feature type="compositionally biased region" description="Low complexity" evidence="1">
    <location>
        <begin position="105"/>
        <end position="117"/>
    </location>
</feature>
<reference evidence="3 4" key="1">
    <citation type="submission" date="2014-10" db="EMBL/GenBank/DDBJ databases">
        <authorList>
            <person name="Seo M.-J."/>
            <person name="Seok Y.J."/>
            <person name="Cha I.-T."/>
        </authorList>
    </citation>
    <scope>NUCLEOTIDE SEQUENCE [LARGE SCALE GENOMIC DNA]</scope>
    <source>
        <strain evidence="3 4">NEU</strain>
    </source>
</reference>
<feature type="region of interest" description="Disordered" evidence="1">
    <location>
        <begin position="98"/>
        <end position="117"/>
    </location>
</feature>
<dbReference type="GO" id="GO:0016787">
    <property type="term" value="F:hydrolase activity"/>
    <property type="evidence" value="ECO:0007669"/>
    <property type="project" value="UniProtKB-KW"/>
</dbReference>
<dbReference type="Pfam" id="PF01557">
    <property type="entry name" value="FAA_hydrolase"/>
    <property type="match status" value="1"/>
</dbReference>
<evidence type="ECO:0000256" key="1">
    <source>
        <dbReference type="SAM" id="MobiDB-lite"/>
    </source>
</evidence>
<sequence>MRAGKVLAMWNNSTRLARSWAWRPRASRLPDEAIDLLPGARRHDPQAAVRGKVAFEGELAIVIGRRCSAVPVEEAPDYVFGYTCANDVTVGEIIGRDPTFPSGCAPRASTPSARSAR</sequence>
<protein>
    <submittedName>
        <fullName evidence="3">Fumarylacetoacetate (FAA) hydrolase family protein</fullName>
    </submittedName>
</protein>
<feature type="domain" description="Fumarylacetoacetase-like C-terminal" evidence="2">
    <location>
        <begin position="49"/>
        <end position="95"/>
    </location>
</feature>
<gene>
    <name evidence="3" type="ORF">LO55_3</name>
</gene>
<evidence type="ECO:0000313" key="4">
    <source>
        <dbReference type="Proteomes" id="UP000180246"/>
    </source>
</evidence>
<accession>A0A1S2N6K8</accession>
<comment type="caution">
    <text evidence="3">The sequence shown here is derived from an EMBL/GenBank/DDBJ whole genome shotgun (WGS) entry which is preliminary data.</text>
</comment>
<dbReference type="Proteomes" id="UP000180246">
    <property type="component" value="Unassembled WGS sequence"/>
</dbReference>
<proteinExistence type="predicted"/>
<organism evidence="3 4">
    <name type="scientific">Massilia timonae</name>
    <dbReference type="NCBI Taxonomy" id="47229"/>
    <lineage>
        <taxon>Bacteria</taxon>
        <taxon>Pseudomonadati</taxon>
        <taxon>Pseudomonadota</taxon>
        <taxon>Betaproteobacteria</taxon>
        <taxon>Burkholderiales</taxon>
        <taxon>Oxalobacteraceae</taxon>
        <taxon>Telluria group</taxon>
        <taxon>Massilia</taxon>
    </lineage>
</organism>
<dbReference type="SUPFAM" id="SSF56529">
    <property type="entry name" value="FAH"/>
    <property type="match status" value="1"/>
</dbReference>
<evidence type="ECO:0000259" key="2">
    <source>
        <dbReference type="Pfam" id="PF01557"/>
    </source>
</evidence>
<dbReference type="InterPro" id="IPR011234">
    <property type="entry name" value="Fumarylacetoacetase-like_C"/>
</dbReference>